<reference evidence="4 5" key="2">
    <citation type="journal article" date="2014" name="PLoS ONE">
        <title>Evolution of mitochondria reconstructed from the energy metabolism of living bacteria.</title>
        <authorList>
            <person name="Degli Esposti M."/>
            <person name="Chouaia B."/>
            <person name="Comandatore F."/>
            <person name="Crotti E."/>
            <person name="Sassera D."/>
            <person name="Lievens P.M."/>
            <person name="Daffonchio D."/>
            <person name="Bandi C."/>
        </authorList>
    </citation>
    <scope>NUCLEOTIDE SEQUENCE [LARGE SCALE GENOMIC DNA]</scope>
    <source>
        <strain evidence="4 5">SF2.1</strain>
    </source>
</reference>
<evidence type="ECO:0000313" key="4">
    <source>
        <dbReference type="EMBL" id="CDG38586.1"/>
    </source>
</evidence>
<dbReference type="EMBL" id="CBLX010000004">
    <property type="protein sequence ID" value="CDG38586.1"/>
    <property type="molecule type" value="Genomic_DNA"/>
</dbReference>
<dbReference type="EC" id="3.2.2.1" evidence="4"/>
<evidence type="ECO:0000313" key="5">
    <source>
        <dbReference type="Proteomes" id="UP000027583"/>
    </source>
</evidence>
<dbReference type="InterPro" id="IPR036452">
    <property type="entry name" value="Ribo_hydro-like"/>
</dbReference>
<gene>
    <name evidence="4" type="ORF">ASAP_0541</name>
</gene>
<dbReference type="eggNOG" id="COG1957">
    <property type="taxonomic scope" value="Bacteria"/>
</dbReference>
<dbReference type="Pfam" id="PF01156">
    <property type="entry name" value="IU_nuc_hydro"/>
    <property type="match status" value="1"/>
</dbReference>
<evidence type="ECO:0000256" key="2">
    <source>
        <dbReference type="ARBA" id="ARBA00023295"/>
    </source>
</evidence>
<dbReference type="AlphaFoldDB" id="A0A060QH69"/>
<reference evidence="4 5" key="1">
    <citation type="journal article" date="2014" name="Genome Biol. Evol.">
        <title>Acetic acid bacteria genomes reveal functional traits for adaptation to life in insect guts.</title>
        <authorList>
            <person name="Chouaia B."/>
            <person name="Gaiarsa S."/>
            <person name="Crotti E."/>
            <person name="Comandatore F."/>
            <person name="Degli Esposti M."/>
            <person name="Ricci I."/>
            <person name="Alma A."/>
            <person name="Favia G."/>
            <person name="Bandi C."/>
            <person name="Daffonchio D."/>
        </authorList>
    </citation>
    <scope>NUCLEOTIDE SEQUENCE [LARGE SCALE GENOMIC DNA]</scope>
    <source>
        <strain evidence="4 5">SF2.1</strain>
    </source>
</reference>
<feature type="domain" description="Inosine/uridine-preferring nucleoside hydrolase" evidence="3">
    <location>
        <begin position="57"/>
        <end position="378"/>
    </location>
</feature>
<proteinExistence type="predicted"/>
<dbReference type="GO" id="GO:0006152">
    <property type="term" value="P:purine nucleoside catabolic process"/>
    <property type="evidence" value="ECO:0007669"/>
    <property type="project" value="TreeGrafter"/>
</dbReference>
<keyword evidence="2 4" id="KW-0326">Glycosidase</keyword>
<comment type="caution">
    <text evidence="4">The sequence shown here is derived from an EMBL/GenBank/DDBJ whole genome shotgun (WGS) entry which is preliminary data.</text>
</comment>
<dbReference type="Proteomes" id="UP000027583">
    <property type="component" value="Unassembled WGS sequence"/>
</dbReference>
<name>A0A060QH69_9PROT</name>
<dbReference type="GO" id="GO:0008477">
    <property type="term" value="F:purine nucleosidase activity"/>
    <property type="evidence" value="ECO:0007669"/>
    <property type="project" value="UniProtKB-EC"/>
</dbReference>
<dbReference type="GO" id="GO:0005829">
    <property type="term" value="C:cytosol"/>
    <property type="evidence" value="ECO:0007669"/>
    <property type="project" value="TreeGrafter"/>
</dbReference>
<dbReference type="PANTHER" id="PTHR12304">
    <property type="entry name" value="INOSINE-URIDINE PREFERRING NUCLEOSIDE HYDROLASE"/>
    <property type="match status" value="1"/>
</dbReference>
<sequence>MRCKPNFSRLMPAARRGRDAGIARMGIASLALLGLVAFNGVAISAAHAEPRLVILDDDGFALAQWMVIKAPNVKVLGVTTVTGDAWAKEATADALRGVEIAGRPDLPVYTGATYPLVNTEAQTERWETLYGKLVWKGVWMKHWVEPTLQKLPPYHSPDVVPDLPQGNPTIKAQHERAADFMIDMVHRYPHQVAIIATGPLTNLALAQRLDPEFASLAKELVYMGGSLNPRQTRPDEVAHQFAREFLNAPRREFNIRFDPEAASIALRAPWPRITMIPADPSTDTELTPDLLKRLSRSDTPVSRSLKTREPGFPLWDEIAAAVWLNPGLITQKADLYVDVNTQFGPSYGDIISWSPGYQPGLGEGRTIVVQKIDVPRFEDLMDRLVAAPQPPLSGKPLP</sequence>
<dbReference type="InterPro" id="IPR023186">
    <property type="entry name" value="IUNH"/>
</dbReference>
<protein>
    <submittedName>
        <fullName evidence="4">Inosine-uridine preferring nucleoside hydrolase</fullName>
        <ecNumber evidence="4">3.2.2.1</ecNumber>
    </submittedName>
</protein>
<dbReference type="InterPro" id="IPR001910">
    <property type="entry name" value="Inosine/uridine_hydrolase_dom"/>
</dbReference>
<keyword evidence="1 4" id="KW-0378">Hydrolase</keyword>
<dbReference type="Gene3D" id="3.90.245.10">
    <property type="entry name" value="Ribonucleoside hydrolase-like"/>
    <property type="match status" value="1"/>
</dbReference>
<evidence type="ECO:0000256" key="1">
    <source>
        <dbReference type="ARBA" id="ARBA00022801"/>
    </source>
</evidence>
<dbReference type="PANTHER" id="PTHR12304:SF4">
    <property type="entry name" value="URIDINE NUCLEOSIDASE"/>
    <property type="match status" value="1"/>
</dbReference>
<evidence type="ECO:0000259" key="3">
    <source>
        <dbReference type="Pfam" id="PF01156"/>
    </source>
</evidence>
<organism evidence="4 5">
    <name type="scientific">Asaia bogorensis</name>
    <dbReference type="NCBI Taxonomy" id="91915"/>
    <lineage>
        <taxon>Bacteria</taxon>
        <taxon>Pseudomonadati</taxon>
        <taxon>Pseudomonadota</taxon>
        <taxon>Alphaproteobacteria</taxon>
        <taxon>Acetobacterales</taxon>
        <taxon>Acetobacteraceae</taxon>
        <taxon>Asaia</taxon>
    </lineage>
</organism>
<dbReference type="RefSeq" id="WP_023977815.1">
    <property type="nucleotide sequence ID" value="NZ_CBLX010000004.1"/>
</dbReference>
<accession>A0A060QH69</accession>
<dbReference type="SUPFAM" id="SSF53590">
    <property type="entry name" value="Nucleoside hydrolase"/>
    <property type="match status" value="1"/>
</dbReference>